<sequence length="227" mass="26152">MQLCLLCNQPFTDEVDLKTIFLPVNYAAKIICVNCYKKFEKITNPACINCNSYKNKLNQEQLCNDCLAWKVRYNGDLVFNRSIYQYNDAFHDLMVAYKRYGHYVLFNILTELIKNQLPLADRYIPIPSSPEHLQQRGYDTIISIYEQLCNLSPVLIKKAGGEAQGEKNKNERLATDNLFSLKANVKLSGQIVLLDDIYTTGRTIYHAWEIIKKAFPDCNVSSFTIAR</sequence>
<dbReference type="RefSeq" id="WP_164824070.1">
    <property type="nucleotide sequence ID" value="NZ_CP049228.1"/>
</dbReference>
<dbReference type="AlphaFoldDB" id="A0A6G7B9K3"/>
<organism evidence="2 3">
    <name type="scientific">Lactobacillus iners</name>
    <dbReference type="NCBI Taxonomy" id="147802"/>
    <lineage>
        <taxon>Bacteria</taxon>
        <taxon>Bacillati</taxon>
        <taxon>Bacillota</taxon>
        <taxon>Bacilli</taxon>
        <taxon>Lactobacillales</taxon>
        <taxon>Lactobacillaceae</taxon>
        <taxon>Lactobacillus</taxon>
    </lineage>
</organism>
<evidence type="ECO:0000256" key="1">
    <source>
        <dbReference type="ARBA" id="ARBA00008007"/>
    </source>
</evidence>
<protein>
    <submittedName>
        <fullName evidence="2">ComF family protein</fullName>
    </submittedName>
</protein>
<accession>A0A6G7B9K3</accession>
<dbReference type="Gene3D" id="3.40.50.2020">
    <property type="match status" value="1"/>
</dbReference>
<evidence type="ECO:0000313" key="2">
    <source>
        <dbReference type="EMBL" id="QIH24137.1"/>
    </source>
</evidence>
<dbReference type="CDD" id="cd06223">
    <property type="entry name" value="PRTases_typeI"/>
    <property type="match status" value="1"/>
</dbReference>
<comment type="similarity">
    <text evidence="1">Belongs to the ComF/GntX family.</text>
</comment>
<dbReference type="PANTHER" id="PTHR47505:SF1">
    <property type="entry name" value="DNA UTILIZATION PROTEIN YHGH"/>
    <property type="match status" value="1"/>
</dbReference>
<dbReference type="EMBL" id="CP049228">
    <property type="protein sequence ID" value="QIH24137.1"/>
    <property type="molecule type" value="Genomic_DNA"/>
</dbReference>
<dbReference type="Proteomes" id="UP000501676">
    <property type="component" value="Chromosome"/>
</dbReference>
<dbReference type="InterPro" id="IPR051910">
    <property type="entry name" value="ComF/GntX_DNA_util-trans"/>
</dbReference>
<reference evidence="2 3" key="1">
    <citation type="submission" date="2020-02" db="EMBL/GenBank/DDBJ databases">
        <title>Complete genome sequences of six Lactobacillus iners strains isolated from the human vagina.</title>
        <authorList>
            <person name="France M.T."/>
            <person name="Rutt L."/>
            <person name="Narina S."/>
            <person name="Arbaugh S."/>
            <person name="Humphrys M.S."/>
            <person name="Ma B."/>
            <person name="Hayward M.R."/>
            <person name="Relman D."/>
            <person name="Kwon D.S."/>
            <person name="Ravel J."/>
        </authorList>
    </citation>
    <scope>NUCLEOTIDE SEQUENCE [LARGE SCALE GENOMIC DNA]</scope>
    <source>
        <strain evidence="2 3">C0210C1</strain>
    </source>
</reference>
<dbReference type="SUPFAM" id="SSF53271">
    <property type="entry name" value="PRTase-like"/>
    <property type="match status" value="1"/>
</dbReference>
<dbReference type="InterPro" id="IPR029057">
    <property type="entry name" value="PRTase-like"/>
</dbReference>
<name>A0A6G7B9K3_9LACO</name>
<evidence type="ECO:0000313" key="3">
    <source>
        <dbReference type="Proteomes" id="UP000501676"/>
    </source>
</evidence>
<proteinExistence type="inferred from homology"/>
<gene>
    <name evidence="2" type="ORF">G6Z83_05555</name>
</gene>
<dbReference type="InterPro" id="IPR000836">
    <property type="entry name" value="PRTase_dom"/>
</dbReference>
<dbReference type="PANTHER" id="PTHR47505">
    <property type="entry name" value="DNA UTILIZATION PROTEIN YHGH"/>
    <property type="match status" value="1"/>
</dbReference>